<accession>A0AAW5ZVM1</accession>
<sequence>MARHDVKVNIVASIDCQRLLTDAALACFTTETGTITKIKVAKETLIYQSQPSSLTQPRPL</sequence>
<gene>
    <name evidence="1" type="ORF">LBW59_22040</name>
</gene>
<dbReference type="RefSeq" id="WP_271657185.1">
    <property type="nucleotide sequence ID" value="NZ_JAIVFG010000050.1"/>
</dbReference>
<name>A0AAW5ZVM1_RALSL</name>
<dbReference type="EMBL" id="JAIVFG010000050">
    <property type="protein sequence ID" value="MDB0573433.1"/>
    <property type="molecule type" value="Genomic_DNA"/>
</dbReference>
<evidence type="ECO:0000313" key="2">
    <source>
        <dbReference type="Proteomes" id="UP001144050"/>
    </source>
</evidence>
<protein>
    <submittedName>
        <fullName evidence="1">Uncharacterized protein</fullName>
    </submittedName>
</protein>
<organism evidence="1 2">
    <name type="scientific">Ralstonia solanacearum</name>
    <name type="common">Pseudomonas solanacearum</name>
    <dbReference type="NCBI Taxonomy" id="305"/>
    <lineage>
        <taxon>Bacteria</taxon>
        <taxon>Pseudomonadati</taxon>
        <taxon>Pseudomonadota</taxon>
        <taxon>Betaproteobacteria</taxon>
        <taxon>Burkholderiales</taxon>
        <taxon>Burkholderiaceae</taxon>
        <taxon>Ralstonia</taxon>
        <taxon>Ralstonia solanacearum species complex</taxon>
    </lineage>
</organism>
<proteinExistence type="predicted"/>
<evidence type="ECO:0000313" key="1">
    <source>
        <dbReference type="EMBL" id="MDB0573433.1"/>
    </source>
</evidence>
<comment type="caution">
    <text evidence="1">The sequence shown here is derived from an EMBL/GenBank/DDBJ whole genome shotgun (WGS) entry which is preliminary data.</text>
</comment>
<dbReference type="Proteomes" id="UP001144050">
    <property type="component" value="Unassembled WGS sequence"/>
</dbReference>
<reference evidence="1" key="1">
    <citation type="submission" date="2021-09" db="EMBL/GenBank/DDBJ databases">
        <title>Genomic analysis of Ralstonia spp.</title>
        <authorList>
            <person name="Aburjaile F."/>
            <person name="Ariute J.C."/>
            <person name="Pais A.K.L."/>
            <person name="Albuquerque G.M.R."/>
            <person name="Silva A.M.F."/>
            <person name="Brenig B."/>
            <person name="Azevedo V."/>
            <person name="Matiuzzi M."/>
            <person name="Ramos R."/>
            <person name="Goes-Neto A."/>
            <person name="Soares S."/>
            <person name="Iseppon A.M.B."/>
            <person name="Souza E."/>
            <person name="Gama M."/>
        </authorList>
    </citation>
    <scope>NUCLEOTIDE SEQUENCE</scope>
    <source>
        <strain evidence="1">CCRMRs91</strain>
    </source>
</reference>
<dbReference type="AlphaFoldDB" id="A0AAW5ZVM1"/>